<accession>A0AAP0KGA3</accession>
<keyword evidence="2" id="KW-1185">Reference proteome</keyword>
<proteinExistence type="predicted"/>
<gene>
    <name evidence="1" type="ORF">Syun_008969</name>
</gene>
<dbReference type="Proteomes" id="UP001420932">
    <property type="component" value="Unassembled WGS sequence"/>
</dbReference>
<evidence type="ECO:0000313" key="1">
    <source>
        <dbReference type="EMBL" id="KAK9150660.1"/>
    </source>
</evidence>
<evidence type="ECO:0000313" key="2">
    <source>
        <dbReference type="Proteomes" id="UP001420932"/>
    </source>
</evidence>
<reference evidence="1 2" key="1">
    <citation type="submission" date="2024-01" db="EMBL/GenBank/DDBJ databases">
        <title>Genome assemblies of Stephania.</title>
        <authorList>
            <person name="Yang L."/>
        </authorList>
    </citation>
    <scope>NUCLEOTIDE SEQUENCE [LARGE SCALE GENOMIC DNA]</scope>
    <source>
        <strain evidence="1">YNDBR</strain>
        <tissue evidence="1">Leaf</tissue>
    </source>
</reference>
<comment type="caution">
    <text evidence="1">The sequence shown here is derived from an EMBL/GenBank/DDBJ whole genome shotgun (WGS) entry which is preliminary data.</text>
</comment>
<dbReference type="EMBL" id="JBBNAF010000004">
    <property type="protein sequence ID" value="KAK9150660.1"/>
    <property type="molecule type" value="Genomic_DNA"/>
</dbReference>
<name>A0AAP0KGA3_9MAGN</name>
<protein>
    <submittedName>
        <fullName evidence="1">Uncharacterized protein</fullName>
    </submittedName>
</protein>
<organism evidence="1 2">
    <name type="scientific">Stephania yunnanensis</name>
    <dbReference type="NCBI Taxonomy" id="152371"/>
    <lineage>
        <taxon>Eukaryota</taxon>
        <taxon>Viridiplantae</taxon>
        <taxon>Streptophyta</taxon>
        <taxon>Embryophyta</taxon>
        <taxon>Tracheophyta</taxon>
        <taxon>Spermatophyta</taxon>
        <taxon>Magnoliopsida</taxon>
        <taxon>Ranunculales</taxon>
        <taxon>Menispermaceae</taxon>
        <taxon>Menispermoideae</taxon>
        <taxon>Cissampelideae</taxon>
        <taxon>Stephania</taxon>
    </lineage>
</organism>
<dbReference type="AlphaFoldDB" id="A0AAP0KGA3"/>
<sequence length="59" mass="6792">MVVLRAPWAMCFTSSHVFPPWIFLEQQLVTQNSLSINFTAFLLLLSSIDSINYFAQLIQ</sequence>